<sequence>MRRVLLAVFVISGCVEGGPFLVPATSGGAGSGQLRWSKEGGTQSAFLQDRYACLRESQQNRSIAVVTQYGGSGSSGQVTDGGLFVACMSARGYALDANGQFAPPPGTEIYVR</sequence>
<accession>Q2IJ14</accession>
<dbReference type="KEGG" id="ade:Adeh_1876"/>
<reference evidence="1 2" key="1">
    <citation type="submission" date="2006-01" db="EMBL/GenBank/DDBJ databases">
        <title>Complete sequence of Anaeromyxobacter dehalogenans 2CP-C.</title>
        <authorList>
            <consortium name="US DOE Joint Genome Institute"/>
            <person name="Copeland A."/>
            <person name="Lucas S."/>
            <person name="Lapidus A."/>
            <person name="Barry K."/>
            <person name="Detter J.C."/>
            <person name="Glavina T."/>
            <person name="Hammon N."/>
            <person name="Israni S."/>
            <person name="Pitluck S."/>
            <person name="Brettin T."/>
            <person name="Bruce D."/>
            <person name="Han C."/>
            <person name="Tapia R."/>
            <person name="Gilna P."/>
            <person name="Kiss H."/>
            <person name="Schmutz J."/>
            <person name="Larimer F."/>
            <person name="Land M."/>
            <person name="Kyrpides N."/>
            <person name="Anderson I."/>
            <person name="Sanford R.A."/>
            <person name="Ritalahti K.M."/>
            <person name="Thomas H.S."/>
            <person name="Kirby J.R."/>
            <person name="Zhulin I.B."/>
            <person name="Loeffler F.E."/>
            <person name="Richardson P."/>
        </authorList>
    </citation>
    <scope>NUCLEOTIDE SEQUENCE [LARGE SCALE GENOMIC DNA]</scope>
    <source>
        <strain evidence="1 2">2CP-C</strain>
    </source>
</reference>
<dbReference type="AlphaFoldDB" id="Q2IJ14"/>
<dbReference type="Proteomes" id="UP000001935">
    <property type="component" value="Chromosome"/>
</dbReference>
<gene>
    <name evidence="1" type="ordered locus">Adeh_1876</name>
</gene>
<protein>
    <submittedName>
        <fullName evidence="1">Uncharacterized protein</fullName>
    </submittedName>
</protein>
<dbReference type="EMBL" id="CP000251">
    <property type="protein sequence ID" value="ABC81647.1"/>
    <property type="molecule type" value="Genomic_DNA"/>
</dbReference>
<proteinExistence type="predicted"/>
<organism evidence="1 2">
    <name type="scientific">Anaeromyxobacter dehalogenans (strain 2CP-C)</name>
    <dbReference type="NCBI Taxonomy" id="290397"/>
    <lineage>
        <taxon>Bacteria</taxon>
        <taxon>Pseudomonadati</taxon>
        <taxon>Myxococcota</taxon>
        <taxon>Myxococcia</taxon>
        <taxon>Myxococcales</taxon>
        <taxon>Cystobacterineae</taxon>
        <taxon>Anaeromyxobacteraceae</taxon>
        <taxon>Anaeromyxobacter</taxon>
    </lineage>
</organism>
<evidence type="ECO:0000313" key="2">
    <source>
        <dbReference type="Proteomes" id="UP000001935"/>
    </source>
</evidence>
<name>Q2IJ14_ANADE</name>
<dbReference type="HOGENOM" id="CLU_2140640_0_0_7"/>
<evidence type="ECO:0000313" key="1">
    <source>
        <dbReference type="EMBL" id="ABC81647.1"/>
    </source>
</evidence>